<accession>A0A0X3AR41</accession>
<proteinExistence type="predicted"/>
<dbReference type="PANTHER" id="PTHR44943:SF8">
    <property type="entry name" value="TPR REPEAT-CONTAINING PROTEIN MJ0263"/>
    <property type="match status" value="1"/>
</dbReference>
<dbReference type="AlphaFoldDB" id="A0A0X3AR41"/>
<sequence length="459" mass="52343">MKKISVSVFLLVSLLSFSQEKEIKQAFNAFESGNKSLAESLIQPIESTISFKSTNIDPDIYAKYLYVKGNSLLKQGKTIESAKVFSKLALYEKGPIYSLKNKTTKEKVFVLTKDEAERYKLEGFTELKETKSGTNYIQKIISVLEQKRQELSNTATSEYNAKQFSKAAEHFLESYYLTKAAGNADEVFKYYAAISYHAGKNNTKALELYLELLNKGYTGKTITYTALQNGKRVSLREEQYNLFKSTSNSGFSDFKKEESPSVEADLYNYAISLLIADKKYNEAMTLVEKGLQKLPNDANLQSQMGELYYQTGQTDKYIAKLKEIIQKNPNDYVSYYNLGVLYSKDPKTISQAKDNYNKALSIKPDYPEAYLNLAALLLSPDKDIVLKMKSLGSSQSDQQKYDVLVEKRREMFKQALPYLEKAYGYDKKDKGIIQTLKEAYRVLQMKDKMEEMKKADSAL</sequence>
<dbReference type="InterPro" id="IPR019734">
    <property type="entry name" value="TPR_rpt"/>
</dbReference>
<evidence type="ECO:0000256" key="1">
    <source>
        <dbReference type="ARBA" id="ARBA00022737"/>
    </source>
</evidence>
<protein>
    <submittedName>
        <fullName evidence="4">Tetratricopeptide repeat-containing protein</fullName>
    </submittedName>
</protein>
<evidence type="ECO:0000256" key="2">
    <source>
        <dbReference type="ARBA" id="ARBA00022803"/>
    </source>
</evidence>
<keyword evidence="1" id="KW-0677">Repeat</keyword>
<dbReference type="STRING" id="1586267.GCA_001418685_01711"/>
<evidence type="ECO:0000256" key="3">
    <source>
        <dbReference type="PROSITE-ProRule" id="PRU00339"/>
    </source>
</evidence>
<organism evidence="4 5">
    <name type="scientific">Apibacter mensalis</name>
    <dbReference type="NCBI Taxonomy" id="1586267"/>
    <lineage>
        <taxon>Bacteria</taxon>
        <taxon>Pseudomonadati</taxon>
        <taxon>Bacteroidota</taxon>
        <taxon>Flavobacteriia</taxon>
        <taxon>Flavobacteriales</taxon>
        <taxon>Weeksellaceae</taxon>
        <taxon>Apibacter</taxon>
    </lineage>
</organism>
<gene>
    <name evidence="4" type="ORF">Ga0061079_11138</name>
</gene>
<feature type="repeat" description="TPR" evidence="3">
    <location>
        <begin position="298"/>
        <end position="331"/>
    </location>
</feature>
<dbReference type="InterPro" id="IPR011990">
    <property type="entry name" value="TPR-like_helical_dom_sf"/>
</dbReference>
<evidence type="ECO:0000313" key="4">
    <source>
        <dbReference type="EMBL" id="CVK16846.1"/>
    </source>
</evidence>
<dbReference type="Pfam" id="PF14559">
    <property type="entry name" value="TPR_19"/>
    <property type="match status" value="1"/>
</dbReference>
<dbReference type="Gene3D" id="1.25.40.10">
    <property type="entry name" value="Tetratricopeptide repeat domain"/>
    <property type="match status" value="2"/>
</dbReference>
<dbReference type="SMART" id="SM00028">
    <property type="entry name" value="TPR"/>
    <property type="match status" value="4"/>
</dbReference>
<keyword evidence="5" id="KW-1185">Reference proteome</keyword>
<dbReference type="Proteomes" id="UP000182761">
    <property type="component" value="Unassembled WGS sequence"/>
</dbReference>
<dbReference type="PROSITE" id="PS50005">
    <property type="entry name" value="TPR"/>
    <property type="match status" value="1"/>
</dbReference>
<dbReference type="InterPro" id="IPR051685">
    <property type="entry name" value="Ycf3/AcsC/BcsC/TPR_MFPF"/>
</dbReference>
<dbReference type="PANTHER" id="PTHR44943">
    <property type="entry name" value="CELLULOSE SYNTHASE OPERON PROTEIN C"/>
    <property type="match status" value="1"/>
</dbReference>
<dbReference type="OrthoDB" id="1149028at2"/>
<evidence type="ECO:0000313" key="5">
    <source>
        <dbReference type="Proteomes" id="UP000182761"/>
    </source>
</evidence>
<dbReference type="EMBL" id="FCOR01000011">
    <property type="protein sequence ID" value="CVK16846.1"/>
    <property type="molecule type" value="Genomic_DNA"/>
</dbReference>
<name>A0A0X3AR41_9FLAO</name>
<reference evidence="4 5" key="1">
    <citation type="submission" date="2016-01" db="EMBL/GenBank/DDBJ databases">
        <authorList>
            <person name="McClelland M."/>
            <person name="Jain A."/>
            <person name="Saraogi P."/>
            <person name="Mendelson R."/>
            <person name="Westerman R."/>
            <person name="SanMiguel P."/>
            <person name="Csonka L."/>
        </authorList>
    </citation>
    <scope>NUCLEOTIDE SEQUENCE [LARGE SCALE GENOMIC DNA]</scope>
    <source>
        <strain evidence="4 5">R-53146</strain>
    </source>
</reference>
<dbReference type="SUPFAM" id="SSF48452">
    <property type="entry name" value="TPR-like"/>
    <property type="match status" value="1"/>
</dbReference>
<keyword evidence="2 3" id="KW-0802">TPR repeat</keyword>
<dbReference type="RefSeq" id="WP_082435428.1">
    <property type="nucleotide sequence ID" value="NZ_FCOR01000011.1"/>
</dbReference>